<dbReference type="InterPro" id="IPR050834">
    <property type="entry name" value="Glycosyltransf_2"/>
</dbReference>
<gene>
    <name evidence="3" type="ORF">AMJ44_15530</name>
</gene>
<proteinExistence type="predicted"/>
<comment type="caution">
    <text evidence="3">The sequence shown here is derived from an EMBL/GenBank/DDBJ whole genome shotgun (WGS) entry which is preliminary data.</text>
</comment>
<evidence type="ECO:0000259" key="1">
    <source>
        <dbReference type="Pfam" id="PF00535"/>
    </source>
</evidence>
<feature type="domain" description="Glycosyltransferase 2-like prokaryotic type" evidence="2">
    <location>
        <begin position="87"/>
        <end position="225"/>
    </location>
</feature>
<dbReference type="PANTHER" id="PTHR43685:SF3">
    <property type="entry name" value="SLR2126 PROTEIN"/>
    <property type="match status" value="1"/>
</dbReference>
<name>A0A0S7XJ39_UNCSA</name>
<dbReference type="AlphaFoldDB" id="A0A0S7XJ39"/>
<accession>A0A0S7XJ39</accession>
<organism evidence="3 4">
    <name type="scientific">candidate division WOR-1 bacterium DG_54_3</name>
    <dbReference type="NCBI Taxonomy" id="1703775"/>
    <lineage>
        <taxon>Bacteria</taxon>
        <taxon>Bacillati</taxon>
        <taxon>Saganbacteria</taxon>
    </lineage>
</organism>
<dbReference type="Proteomes" id="UP000051861">
    <property type="component" value="Unassembled WGS sequence"/>
</dbReference>
<protein>
    <recommendedName>
        <fullName evidence="5">Glycosyltransferase 2-like domain-containing protein</fullName>
    </recommendedName>
</protein>
<sequence>MPKISIVIPTLNRKEILKRTLHSFEGQTFTDFEIIVADDGSSDGTEEMVKSLRLPFPIKHLWHENSGRSAARNMGISAAEGKIIPGRSAARNMGISAAEGKIILFVDDHIIVTKNFVEEHFKTHHKFKEDKLGAVRGYVEFIDDPADAPSQPKPLNIFSKMRKQLEMEDALRFYTHNVSVPKEALLKIGGFDEDFKEYGFQDQELGYRLKKAGYRFKFNPDAVGYIFRAVFNFEKECDKARQAGRSAALCRKKHPWFGMHCGANPINLFLYRLLSANDNWWLRINQEKLSKAEKEKAKKYQDRIKFFYFVLGVHEGSNAIG</sequence>
<dbReference type="SUPFAM" id="SSF53448">
    <property type="entry name" value="Nucleotide-diphospho-sugar transferases"/>
    <property type="match status" value="2"/>
</dbReference>
<dbReference type="InterPro" id="IPR019290">
    <property type="entry name" value="GlycosylTrfase-like_prok"/>
</dbReference>
<feature type="domain" description="Glycosyltransferase 2-like" evidence="1">
    <location>
        <begin position="5"/>
        <end position="84"/>
    </location>
</feature>
<evidence type="ECO:0000313" key="4">
    <source>
        <dbReference type="Proteomes" id="UP000051861"/>
    </source>
</evidence>
<dbReference type="PANTHER" id="PTHR43685">
    <property type="entry name" value="GLYCOSYLTRANSFERASE"/>
    <property type="match status" value="1"/>
</dbReference>
<dbReference type="Gene3D" id="3.90.550.10">
    <property type="entry name" value="Spore Coat Polysaccharide Biosynthesis Protein SpsA, Chain A"/>
    <property type="match status" value="2"/>
</dbReference>
<evidence type="ECO:0000313" key="3">
    <source>
        <dbReference type="EMBL" id="KPJ62493.1"/>
    </source>
</evidence>
<dbReference type="InterPro" id="IPR001173">
    <property type="entry name" value="Glyco_trans_2-like"/>
</dbReference>
<reference evidence="3 4" key="1">
    <citation type="journal article" date="2015" name="Microbiome">
        <title>Genomic resolution of linkages in carbon, nitrogen, and sulfur cycling among widespread estuary sediment bacteria.</title>
        <authorList>
            <person name="Baker B.J."/>
            <person name="Lazar C.S."/>
            <person name="Teske A.P."/>
            <person name="Dick G.J."/>
        </authorList>
    </citation>
    <scope>NUCLEOTIDE SEQUENCE [LARGE SCALE GENOMIC DNA]</scope>
    <source>
        <strain evidence="3">DG_54_3</strain>
    </source>
</reference>
<dbReference type="Pfam" id="PF00535">
    <property type="entry name" value="Glycos_transf_2"/>
    <property type="match status" value="1"/>
</dbReference>
<evidence type="ECO:0008006" key="5">
    <source>
        <dbReference type="Google" id="ProtNLM"/>
    </source>
</evidence>
<dbReference type="EMBL" id="LIZX01000267">
    <property type="protein sequence ID" value="KPJ62493.1"/>
    <property type="molecule type" value="Genomic_DNA"/>
</dbReference>
<dbReference type="Pfam" id="PF10111">
    <property type="entry name" value="Glyco_tranf_2_2"/>
    <property type="match status" value="1"/>
</dbReference>
<dbReference type="InterPro" id="IPR029044">
    <property type="entry name" value="Nucleotide-diphossugar_trans"/>
</dbReference>
<evidence type="ECO:0000259" key="2">
    <source>
        <dbReference type="Pfam" id="PF10111"/>
    </source>
</evidence>